<gene>
    <name evidence="5" type="primary">wcaJ_2</name>
    <name evidence="5" type="ORF">NCTC10684_05096</name>
</gene>
<evidence type="ECO:0000256" key="3">
    <source>
        <dbReference type="SAM" id="Phobius"/>
    </source>
</evidence>
<dbReference type="GO" id="GO:0000271">
    <property type="term" value="P:polysaccharide biosynthetic process"/>
    <property type="evidence" value="ECO:0007669"/>
    <property type="project" value="UniProtKB-KW"/>
</dbReference>
<dbReference type="Proteomes" id="UP000254701">
    <property type="component" value="Unassembled WGS sequence"/>
</dbReference>
<keyword evidence="5" id="KW-0808">Transferase</keyword>
<dbReference type="RefSeq" id="WP_115734113.1">
    <property type="nucleotide sequence ID" value="NZ_BAAAVY010000009.1"/>
</dbReference>
<protein>
    <submittedName>
        <fullName evidence="5">Colanic biosynthesis UDP-glucose lipid carrier transferase</fullName>
    </submittedName>
</protein>
<sequence length="216" mass="24556">MRVQIPNLLAGQNQLLFPRRVRLDYYWAKRAIDIVVVILGAPAALLVIGACCLAIFLKMGRPVFFVQDRTGLGGRVFKMYKLRTMNPRSSSGGEATSKDDPRVTPLGRFLRRSHFDELPQLWNILKGEMTLIGPRPEQPQLVAAYRSSLSDYDLRHTVVPGLTGCAQVYYGYASDLRETQAKLSYDLYYVHNIGPALDFQIALRTFRVYSDPHYVR</sequence>
<evidence type="ECO:0000313" key="5">
    <source>
        <dbReference type="EMBL" id="SUY28336.1"/>
    </source>
</evidence>
<dbReference type="PANTHER" id="PTHR30576:SF0">
    <property type="entry name" value="UNDECAPRENYL-PHOSPHATE N-ACETYLGALACTOSAMINYL 1-PHOSPHATE TRANSFERASE-RELATED"/>
    <property type="match status" value="1"/>
</dbReference>
<keyword evidence="3" id="KW-1133">Transmembrane helix</keyword>
<accession>A0A381IJB2</accession>
<keyword evidence="3" id="KW-0472">Membrane</keyword>
<dbReference type="Pfam" id="PF02397">
    <property type="entry name" value="Bac_transf"/>
    <property type="match status" value="1"/>
</dbReference>
<dbReference type="EMBL" id="UFSM01000002">
    <property type="protein sequence ID" value="SUY28336.1"/>
    <property type="molecule type" value="Genomic_DNA"/>
</dbReference>
<dbReference type="OrthoDB" id="9808602at2"/>
<dbReference type="AlphaFoldDB" id="A0A381IJB2"/>
<dbReference type="PANTHER" id="PTHR30576">
    <property type="entry name" value="COLANIC BIOSYNTHESIS UDP-GLUCOSE LIPID CARRIER TRANSFERASE"/>
    <property type="match status" value="1"/>
</dbReference>
<evidence type="ECO:0000313" key="6">
    <source>
        <dbReference type="Proteomes" id="UP000254701"/>
    </source>
</evidence>
<keyword evidence="2" id="KW-0270">Exopolysaccharide synthesis</keyword>
<evidence type="ECO:0000259" key="4">
    <source>
        <dbReference type="Pfam" id="PF02397"/>
    </source>
</evidence>
<organism evidence="5 6">
    <name type="scientific">Aminobacter aminovorans</name>
    <name type="common">Chelatobacter heintzii</name>
    <dbReference type="NCBI Taxonomy" id="83263"/>
    <lineage>
        <taxon>Bacteria</taxon>
        <taxon>Pseudomonadati</taxon>
        <taxon>Pseudomonadota</taxon>
        <taxon>Alphaproteobacteria</taxon>
        <taxon>Hyphomicrobiales</taxon>
        <taxon>Phyllobacteriaceae</taxon>
        <taxon>Aminobacter</taxon>
    </lineage>
</organism>
<feature type="domain" description="Bacterial sugar transferase" evidence="4">
    <location>
        <begin position="29"/>
        <end position="208"/>
    </location>
</feature>
<feature type="transmembrane region" description="Helical" evidence="3">
    <location>
        <begin position="34"/>
        <end position="57"/>
    </location>
</feature>
<dbReference type="GO" id="GO:0016780">
    <property type="term" value="F:phosphotransferase activity, for other substituted phosphate groups"/>
    <property type="evidence" value="ECO:0007669"/>
    <property type="project" value="TreeGrafter"/>
</dbReference>
<proteinExistence type="inferred from homology"/>
<evidence type="ECO:0000256" key="1">
    <source>
        <dbReference type="ARBA" id="ARBA00006464"/>
    </source>
</evidence>
<reference evidence="5 6" key="1">
    <citation type="submission" date="2018-06" db="EMBL/GenBank/DDBJ databases">
        <authorList>
            <consortium name="Pathogen Informatics"/>
            <person name="Doyle S."/>
        </authorList>
    </citation>
    <scope>NUCLEOTIDE SEQUENCE [LARGE SCALE GENOMIC DNA]</scope>
    <source>
        <strain evidence="5 6">NCTC10684</strain>
    </source>
</reference>
<comment type="similarity">
    <text evidence="1">Belongs to the bacterial sugar transferase family.</text>
</comment>
<name>A0A381IJB2_AMIAI</name>
<dbReference type="InterPro" id="IPR003362">
    <property type="entry name" value="Bact_transf"/>
</dbReference>
<evidence type="ECO:0000256" key="2">
    <source>
        <dbReference type="ARBA" id="ARBA00023169"/>
    </source>
</evidence>
<keyword evidence="3" id="KW-0812">Transmembrane</keyword>